<dbReference type="OrthoDB" id="10601179at2759"/>
<accession>A0A9P6KQC6</accession>
<sequence>MLWTAFARIFMSPRHVLQAFLKVSEASAGRNALMHVRLHYSHDPGWSDFRFSIFPCETRMNQDFDGTLSGKLVAVSCSERGKKRRLGPMPGVARHSWMTTSHKEQCGVQIIVLRHNGSYYTAGLSRMCDG</sequence>
<dbReference type="EMBL" id="WJXW01000006">
    <property type="protein sequence ID" value="KAF9735638.1"/>
    <property type="molecule type" value="Genomic_DNA"/>
</dbReference>
<dbReference type="Proteomes" id="UP000756921">
    <property type="component" value="Unassembled WGS sequence"/>
</dbReference>
<organism evidence="1 2">
    <name type="scientific">Paraphaeosphaeria minitans</name>
    <dbReference type="NCBI Taxonomy" id="565426"/>
    <lineage>
        <taxon>Eukaryota</taxon>
        <taxon>Fungi</taxon>
        <taxon>Dikarya</taxon>
        <taxon>Ascomycota</taxon>
        <taxon>Pezizomycotina</taxon>
        <taxon>Dothideomycetes</taxon>
        <taxon>Pleosporomycetidae</taxon>
        <taxon>Pleosporales</taxon>
        <taxon>Massarineae</taxon>
        <taxon>Didymosphaeriaceae</taxon>
        <taxon>Paraphaeosphaeria</taxon>
    </lineage>
</organism>
<reference evidence="1" key="1">
    <citation type="journal article" date="2020" name="Mol. Plant Microbe Interact.">
        <title>Genome Sequence of the Biocontrol Agent Coniothyrium minitans strain Conio (IMI 134523).</title>
        <authorList>
            <person name="Patel D."/>
            <person name="Shittu T.A."/>
            <person name="Baroncelli R."/>
            <person name="Muthumeenakshi S."/>
            <person name="Osborne T.H."/>
            <person name="Janganan T.K."/>
            <person name="Sreenivasaprasad S."/>
        </authorList>
    </citation>
    <scope>NUCLEOTIDE SEQUENCE</scope>
    <source>
        <strain evidence="1">Conio</strain>
    </source>
</reference>
<protein>
    <submittedName>
        <fullName evidence="1">Uncharacterized protein</fullName>
    </submittedName>
</protein>
<proteinExistence type="predicted"/>
<comment type="caution">
    <text evidence="1">The sequence shown here is derived from an EMBL/GenBank/DDBJ whole genome shotgun (WGS) entry which is preliminary data.</text>
</comment>
<name>A0A9P6KQC6_9PLEO</name>
<gene>
    <name evidence="1" type="ORF">PMIN01_07043</name>
</gene>
<keyword evidence="2" id="KW-1185">Reference proteome</keyword>
<dbReference type="AlphaFoldDB" id="A0A9P6KQC6"/>
<evidence type="ECO:0000313" key="1">
    <source>
        <dbReference type="EMBL" id="KAF9735638.1"/>
    </source>
</evidence>
<evidence type="ECO:0000313" key="2">
    <source>
        <dbReference type="Proteomes" id="UP000756921"/>
    </source>
</evidence>